<dbReference type="OrthoDB" id="424974at2759"/>
<keyword evidence="5" id="KW-0472">Membrane</keyword>
<dbReference type="PROSITE" id="PS00463">
    <property type="entry name" value="ZN2_CY6_FUNGAL_1"/>
    <property type="match status" value="1"/>
</dbReference>
<name>A0A0C9ZBF6_9AGAM</name>
<dbReference type="AlphaFoldDB" id="A0A0C9ZBF6"/>
<feature type="domain" description="4Fe-4S ferredoxin-type" evidence="7">
    <location>
        <begin position="42"/>
        <end position="74"/>
    </location>
</feature>
<keyword evidence="5" id="KW-0812">Transmembrane</keyword>
<evidence type="ECO:0000259" key="6">
    <source>
        <dbReference type="PROSITE" id="PS50048"/>
    </source>
</evidence>
<dbReference type="Proteomes" id="UP000054018">
    <property type="component" value="Unassembled WGS sequence"/>
</dbReference>
<evidence type="ECO:0000256" key="2">
    <source>
        <dbReference type="ARBA" id="ARBA00022723"/>
    </source>
</evidence>
<dbReference type="PROSITE" id="PS51379">
    <property type="entry name" value="4FE4S_FER_2"/>
    <property type="match status" value="1"/>
</dbReference>
<evidence type="ECO:0008006" key="10">
    <source>
        <dbReference type="Google" id="ProtNLM"/>
    </source>
</evidence>
<dbReference type="EMBL" id="KN833728">
    <property type="protein sequence ID" value="KIK23279.1"/>
    <property type="molecule type" value="Genomic_DNA"/>
</dbReference>
<dbReference type="SUPFAM" id="SSF57701">
    <property type="entry name" value="Zn2/Cys6 DNA-binding domain"/>
    <property type="match status" value="1"/>
</dbReference>
<evidence type="ECO:0000256" key="1">
    <source>
        <dbReference type="ARBA" id="ARBA00004123"/>
    </source>
</evidence>
<dbReference type="GO" id="GO:0008270">
    <property type="term" value="F:zinc ion binding"/>
    <property type="evidence" value="ECO:0007669"/>
    <property type="project" value="InterPro"/>
</dbReference>
<feature type="domain" description="Zn(2)-C6 fungal-type" evidence="6">
    <location>
        <begin position="35"/>
        <end position="64"/>
    </location>
</feature>
<dbReference type="GO" id="GO:0000981">
    <property type="term" value="F:DNA-binding transcription factor activity, RNA polymerase II-specific"/>
    <property type="evidence" value="ECO:0007669"/>
    <property type="project" value="InterPro"/>
</dbReference>
<dbReference type="CDD" id="cd12148">
    <property type="entry name" value="fungal_TF_MHR"/>
    <property type="match status" value="1"/>
</dbReference>
<dbReference type="PANTHER" id="PTHR31001">
    <property type="entry name" value="UNCHARACTERIZED TRANSCRIPTIONAL REGULATORY PROTEIN"/>
    <property type="match status" value="1"/>
</dbReference>
<dbReference type="GO" id="GO:0006351">
    <property type="term" value="P:DNA-templated transcription"/>
    <property type="evidence" value="ECO:0007669"/>
    <property type="project" value="InterPro"/>
</dbReference>
<evidence type="ECO:0000256" key="4">
    <source>
        <dbReference type="SAM" id="MobiDB-lite"/>
    </source>
</evidence>
<dbReference type="GO" id="GO:0005634">
    <property type="term" value="C:nucleus"/>
    <property type="evidence" value="ECO:0007669"/>
    <property type="project" value="UniProtKB-SubCell"/>
</dbReference>
<proteinExistence type="predicted"/>
<evidence type="ECO:0000259" key="7">
    <source>
        <dbReference type="PROSITE" id="PS51379"/>
    </source>
</evidence>
<evidence type="ECO:0000256" key="5">
    <source>
        <dbReference type="SAM" id="Phobius"/>
    </source>
</evidence>
<organism evidence="8 9">
    <name type="scientific">Pisolithus microcarpus 441</name>
    <dbReference type="NCBI Taxonomy" id="765257"/>
    <lineage>
        <taxon>Eukaryota</taxon>
        <taxon>Fungi</taxon>
        <taxon>Dikarya</taxon>
        <taxon>Basidiomycota</taxon>
        <taxon>Agaricomycotina</taxon>
        <taxon>Agaricomycetes</taxon>
        <taxon>Agaricomycetidae</taxon>
        <taxon>Boletales</taxon>
        <taxon>Sclerodermatineae</taxon>
        <taxon>Pisolithaceae</taxon>
        <taxon>Pisolithus</taxon>
    </lineage>
</organism>
<dbReference type="InterPro" id="IPR036864">
    <property type="entry name" value="Zn2-C6_fun-type_DNA-bd_sf"/>
</dbReference>
<comment type="subcellular location">
    <subcellularLocation>
        <location evidence="1">Nucleus</location>
    </subcellularLocation>
</comment>
<feature type="compositionally biased region" description="Basic and acidic residues" evidence="4">
    <location>
        <begin position="15"/>
        <end position="29"/>
    </location>
</feature>
<feature type="transmembrane region" description="Helical" evidence="5">
    <location>
        <begin position="585"/>
        <end position="610"/>
    </location>
</feature>
<dbReference type="InterPro" id="IPR050613">
    <property type="entry name" value="Sec_Metabolite_Reg"/>
</dbReference>
<dbReference type="SMART" id="SM00066">
    <property type="entry name" value="GAL4"/>
    <property type="match status" value="1"/>
</dbReference>
<dbReference type="CDD" id="cd00067">
    <property type="entry name" value="GAL4"/>
    <property type="match status" value="1"/>
</dbReference>
<dbReference type="GO" id="GO:0003677">
    <property type="term" value="F:DNA binding"/>
    <property type="evidence" value="ECO:0007669"/>
    <property type="project" value="InterPro"/>
</dbReference>
<dbReference type="Pfam" id="PF04082">
    <property type="entry name" value="Fungal_trans"/>
    <property type="match status" value="1"/>
</dbReference>
<evidence type="ECO:0000256" key="3">
    <source>
        <dbReference type="ARBA" id="ARBA00023242"/>
    </source>
</evidence>
<dbReference type="InterPro" id="IPR001138">
    <property type="entry name" value="Zn2Cys6_DnaBD"/>
</dbReference>
<reference evidence="8 9" key="1">
    <citation type="submission" date="2014-04" db="EMBL/GenBank/DDBJ databases">
        <authorList>
            <consortium name="DOE Joint Genome Institute"/>
            <person name="Kuo A."/>
            <person name="Kohler A."/>
            <person name="Costa M.D."/>
            <person name="Nagy L.G."/>
            <person name="Floudas D."/>
            <person name="Copeland A."/>
            <person name="Barry K.W."/>
            <person name="Cichocki N."/>
            <person name="Veneault-Fourrey C."/>
            <person name="LaButti K."/>
            <person name="Lindquist E.A."/>
            <person name="Lipzen A."/>
            <person name="Lundell T."/>
            <person name="Morin E."/>
            <person name="Murat C."/>
            <person name="Sun H."/>
            <person name="Tunlid A."/>
            <person name="Henrissat B."/>
            <person name="Grigoriev I.V."/>
            <person name="Hibbett D.S."/>
            <person name="Martin F."/>
            <person name="Nordberg H.P."/>
            <person name="Cantor M.N."/>
            <person name="Hua S.X."/>
        </authorList>
    </citation>
    <scope>NUCLEOTIDE SEQUENCE [LARGE SCALE GENOMIC DNA]</scope>
    <source>
        <strain evidence="8 9">441</strain>
    </source>
</reference>
<keyword evidence="5" id="KW-1133">Transmembrane helix</keyword>
<dbReference type="PROSITE" id="PS50048">
    <property type="entry name" value="ZN2_CY6_FUNGAL_2"/>
    <property type="match status" value="1"/>
</dbReference>
<evidence type="ECO:0000313" key="9">
    <source>
        <dbReference type="Proteomes" id="UP000054018"/>
    </source>
</evidence>
<accession>A0A0C9ZBF6</accession>
<dbReference type="InterPro" id="IPR007219">
    <property type="entry name" value="XnlR_reg_dom"/>
</dbReference>
<evidence type="ECO:0000313" key="8">
    <source>
        <dbReference type="EMBL" id="KIK23279.1"/>
    </source>
</evidence>
<dbReference type="HOGENOM" id="CLU_007340_4_3_1"/>
<dbReference type="InterPro" id="IPR017896">
    <property type="entry name" value="4Fe4S_Fe-S-bd"/>
</dbReference>
<reference evidence="9" key="2">
    <citation type="submission" date="2015-01" db="EMBL/GenBank/DDBJ databases">
        <title>Evolutionary Origins and Diversification of the Mycorrhizal Mutualists.</title>
        <authorList>
            <consortium name="DOE Joint Genome Institute"/>
            <consortium name="Mycorrhizal Genomics Consortium"/>
            <person name="Kohler A."/>
            <person name="Kuo A."/>
            <person name="Nagy L.G."/>
            <person name="Floudas D."/>
            <person name="Copeland A."/>
            <person name="Barry K.W."/>
            <person name="Cichocki N."/>
            <person name="Veneault-Fourrey C."/>
            <person name="LaButti K."/>
            <person name="Lindquist E.A."/>
            <person name="Lipzen A."/>
            <person name="Lundell T."/>
            <person name="Morin E."/>
            <person name="Murat C."/>
            <person name="Riley R."/>
            <person name="Ohm R."/>
            <person name="Sun H."/>
            <person name="Tunlid A."/>
            <person name="Henrissat B."/>
            <person name="Grigoriev I.V."/>
            <person name="Hibbett D.S."/>
            <person name="Martin F."/>
        </authorList>
    </citation>
    <scope>NUCLEOTIDE SEQUENCE [LARGE SCALE GENOMIC DNA]</scope>
    <source>
        <strain evidence="9">441</strain>
    </source>
</reference>
<keyword evidence="2" id="KW-0479">Metal-binding</keyword>
<dbReference type="Pfam" id="PF00172">
    <property type="entry name" value="Zn_clus"/>
    <property type="match status" value="1"/>
</dbReference>
<keyword evidence="9" id="KW-1185">Reference proteome</keyword>
<dbReference type="PANTHER" id="PTHR31001:SF56">
    <property type="entry name" value="ZN(2)-C6 FUNGAL-TYPE DOMAIN-CONTAINING PROTEIN"/>
    <property type="match status" value="1"/>
</dbReference>
<keyword evidence="3" id="KW-0539">Nucleus</keyword>
<gene>
    <name evidence="8" type="ORF">PISMIDRAFT_466599</name>
</gene>
<sequence>MPPVSTKPKSRRGGRGYDDKHAQETEQKRNTGGRSCAECSRLKIKCDKRIPCQSCQRRGCETLCPNGSLPTGEGTRSIVAATEHLHCQLADKNEQIRQLKDALSKCHARHSTEPHPLLRPGVLEASQGENHVGPPFAEDLATIEHTPELVGTPSISGSGASRFSGPMGGSHCLSMVDNVPSQDFADRPSDITRDFESSGLPREISRFTPAFLSVPGHSTLNVETLINDRLPTWERARYLTKTYLEQAIPLFQSVSKDQISSELLPAYYVDGVPHVTQLGNPHQAGLLFLIFAIAISLDPNYGPGNLEAEAELYHEVVRATICFPSVIAKPSLETIQALHLLSIYNTVSGNELTGKQMSMETSWVLVKLAAHVAHKLEHNRNNDRGGLPAAVTARQKMVFLELSVAYVWNSLEARILPTLSPSYTICGFLGKRRLKEIARICLDRQDSRGSWAFEFVYSCVADVVARTLASDPPSYLDILELDRKVRDLPVTEAAKEFSTAASGTVSEKAADRDIGSTESMYRFVTSNTREILLLCIHWYFFGRVNWVNSCNTPLFSAMYEASLTILHTVKVQYGLHPKLTAGFGFVWTLVFLAVVSSPRLAIIPMFSWWLY</sequence>
<feature type="region of interest" description="Disordered" evidence="4">
    <location>
        <begin position="1"/>
        <end position="33"/>
    </location>
</feature>
<protein>
    <recommendedName>
        <fullName evidence="10">Zn(2)-C6 fungal-type domain-containing protein</fullName>
    </recommendedName>
</protein>